<dbReference type="Pfam" id="PF01522">
    <property type="entry name" value="Polysacc_deac_1"/>
    <property type="match status" value="1"/>
</dbReference>
<dbReference type="EMBL" id="JANPWE010000003">
    <property type="protein sequence ID" value="MCR6545557.1"/>
    <property type="molecule type" value="Genomic_DNA"/>
</dbReference>
<comment type="subcellular location">
    <subcellularLocation>
        <location evidence="1">Secreted</location>
    </subcellularLocation>
</comment>
<evidence type="ECO:0000313" key="6">
    <source>
        <dbReference type="Proteomes" id="UP001524944"/>
    </source>
</evidence>
<dbReference type="PROSITE" id="PS51677">
    <property type="entry name" value="NODB"/>
    <property type="match status" value="1"/>
</dbReference>
<evidence type="ECO:0000256" key="3">
    <source>
        <dbReference type="SAM" id="Coils"/>
    </source>
</evidence>
<keyword evidence="2" id="KW-0732">Signal</keyword>
<feature type="domain" description="NodB homology" evidence="4">
    <location>
        <begin position="87"/>
        <end position="317"/>
    </location>
</feature>
<comment type="caution">
    <text evidence="5">The sequence shown here is derived from an EMBL/GenBank/DDBJ whole genome shotgun (WGS) entry which is preliminary data.</text>
</comment>
<gene>
    <name evidence="5" type="ORF">NVS47_08540</name>
</gene>
<reference evidence="5 6" key="1">
    <citation type="submission" date="2022-08" db="EMBL/GenBank/DDBJ databases">
        <title>Proteogenomics of the novel Dehalobacterium formicoaceticum strain EZ94 highlights a key role of methyltransferases during anaerobic dichloromethane degradation.</title>
        <authorList>
            <person name="Wasmund K."/>
        </authorList>
    </citation>
    <scope>NUCLEOTIDE SEQUENCE [LARGE SCALE GENOMIC DNA]</scope>
    <source>
        <strain evidence="5 6">EZ94</strain>
    </source>
</reference>
<feature type="coiled-coil region" evidence="3">
    <location>
        <begin position="183"/>
        <end position="210"/>
    </location>
</feature>
<dbReference type="CDD" id="cd10918">
    <property type="entry name" value="CE4_NodB_like_5s_6s"/>
    <property type="match status" value="1"/>
</dbReference>
<evidence type="ECO:0000259" key="4">
    <source>
        <dbReference type="PROSITE" id="PS51677"/>
    </source>
</evidence>
<organism evidence="5 6">
    <name type="scientific">Dehalobacterium formicoaceticum</name>
    <dbReference type="NCBI Taxonomy" id="51515"/>
    <lineage>
        <taxon>Bacteria</taxon>
        <taxon>Bacillati</taxon>
        <taxon>Bacillota</taxon>
        <taxon>Clostridia</taxon>
        <taxon>Eubacteriales</taxon>
        <taxon>Peptococcaceae</taxon>
        <taxon>Dehalobacterium</taxon>
    </lineage>
</organism>
<keyword evidence="6" id="KW-1185">Reference proteome</keyword>
<evidence type="ECO:0000313" key="5">
    <source>
        <dbReference type="EMBL" id="MCR6545557.1"/>
    </source>
</evidence>
<dbReference type="PANTHER" id="PTHR34216">
    <property type="match status" value="1"/>
</dbReference>
<dbReference type="RefSeq" id="WP_157677317.1">
    <property type="nucleotide sequence ID" value="NZ_CP022121.1"/>
</dbReference>
<proteinExistence type="predicted"/>
<accession>A0ABT1Y3W0</accession>
<dbReference type="InterPro" id="IPR051398">
    <property type="entry name" value="Polysacch_Deacetylase"/>
</dbReference>
<dbReference type="PANTHER" id="PTHR34216:SF3">
    <property type="entry name" value="POLY-BETA-1,6-N-ACETYL-D-GLUCOSAMINE N-DEACETYLASE"/>
    <property type="match status" value="1"/>
</dbReference>
<dbReference type="SUPFAM" id="SSF88713">
    <property type="entry name" value="Glycoside hydrolase/deacetylase"/>
    <property type="match status" value="1"/>
</dbReference>
<keyword evidence="3" id="KW-0175">Coiled coil</keyword>
<dbReference type="InterPro" id="IPR011330">
    <property type="entry name" value="Glyco_hydro/deAcase_b/a-brl"/>
</dbReference>
<protein>
    <submittedName>
        <fullName evidence="5">Polysaccharide deacetylase family protein</fullName>
    </submittedName>
</protein>
<evidence type="ECO:0000256" key="2">
    <source>
        <dbReference type="ARBA" id="ARBA00022729"/>
    </source>
</evidence>
<dbReference type="Proteomes" id="UP001524944">
    <property type="component" value="Unassembled WGS sequence"/>
</dbReference>
<sequence length="317" mass="36180">MKKLILILILISIICFASVGLYRNNGSKTEITVLTYHHLDEKNRNSVTLLTADFKKQMAALKEAGYTFLTASELSDIINKNEIPPPKPLLVTFDDGYLSNYTYAYPILREMGLKGTIFVVTGEMGKTPGNLPHFTWAQGKEMADSGVIDIQSHSHESHYNFLVQNEETGEWLEKPALTNRLFLEDKRESLDQYEKRIREDLLQSKQLIEKNIGTEAVAIAYPYGAHSKAVRYLTKDSGFQLGFITKEGFNSLKTDPFQLKRFNVFGDYSVEKLLSLVDGSAETTPAPIPVTQKIKPFLKRIYLHVYQFIEYIMIRYN</sequence>
<name>A0ABT1Y3W0_9FIRM</name>
<evidence type="ECO:0000256" key="1">
    <source>
        <dbReference type="ARBA" id="ARBA00004613"/>
    </source>
</evidence>
<dbReference type="Gene3D" id="3.20.20.370">
    <property type="entry name" value="Glycoside hydrolase/deacetylase"/>
    <property type="match status" value="1"/>
</dbReference>
<dbReference type="InterPro" id="IPR002509">
    <property type="entry name" value="NODB_dom"/>
</dbReference>